<dbReference type="EMBL" id="BMXA01000002">
    <property type="protein sequence ID" value="GHA05772.1"/>
    <property type="molecule type" value="Genomic_DNA"/>
</dbReference>
<dbReference type="PANTHER" id="PTHR38038:SF1">
    <property type="entry name" value="PENICILLIN-BINDING PROTEIN ACTIVATOR LPOA"/>
    <property type="match status" value="1"/>
</dbReference>
<evidence type="ECO:0000256" key="8">
    <source>
        <dbReference type="SAM" id="MobiDB-lite"/>
    </source>
</evidence>
<evidence type="ECO:0000256" key="6">
    <source>
        <dbReference type="ARBA" id="ARBA00023237"/>
    </source>
</evidence>
<keyword evidence="7" id="KW-0449">Lipoprotein</keyword>
<dbReference type="InterPro" id="IPR007443">
    <property type="entry name" value="LpoA"/>
</dbReference>
<name>A0A918RMM1_9GAMM</name>
<keyword evidence="3" id="KW-0573">Peptidoglycan synthesis</keyword>
<dbReference type="GO" id="GO:0031241">
    <property type="term" value="C:periplasmic side of cell outer membrane"/>
    <property type="evidence" value="ECO:0007669"/>
    <property type="project" value="TreeGrafter"/>
</dbReference>
<protein>
    <submittedName>
        <fullName evidence="10">Penicillin-binding protein activator</fullName>
    </submittedName>
</protein>
<feature type="compositionally biased region" description="Polar residues" evidence="8">
    <location>
        <begin position="649"/>
        <end position="672"/>
    </location>
</feature>
<evidence type="ECO:0000256" key="3">
    <source>
        <dbReference type="ARBA" id="ARBA00022984"/>
    </source>
</evidence>
<evidence type="ECO:0000313" key="11">
    <source>
        <dbReference type="Proteomes" id="UP000614811"/>
    </source>
</evidence>
<dbReference type="PROSITE" id="PS51257">
    <property type="entry name" value="PROKAR_LIPOPROTEIN"/>
    <property type="match status" value="1"/>
</dbReference>
<dbReference type="Gene3D" id="3.40.50.2300">
    <property type="match status" value="2"/>
</dbReference>
<keyword evidence="2" id="KW-0133">Cell shape</keyword>
<dbReference type="InterPro" id="IPR011990">
    <property type="entry name" value="TPR-like_helical_dom_sf"/>
</dbReference>
<evidence type="ECO:0000256" key="1">
    <source>
        <dbReference type="ARBA" id="ARBA00022729"/>
    </source>
</evidence>
<keyword evidence="5" id="KW-0564">Palmitate</keyword>
<feature type="signal peptide" evidence="9">
    <location>
        <begin position="1"/>
        <end position="27"/>
    </location>
</feature>
<dbReference type="Gene3D" id="1.25.40.10">
    <property type="entry name" value="Tetratricopeptide repeat domain"/>
    <property type="match status" value="1"/>
</dbReference>
<accession>A0A918RMM1</accession>
<evidence type="ECO:0000256" key="2">
    <source>
        <dbReference type="ARBA" id="ARBA00022960"/>
    </source>
</evidence>
<dbReference type="SUPFAM" id="SSF53822">
    <property type="entry name" value="Periplasmic binding protein-like I"/>
    <property type="match status" value="1"/>
</dbReference>
<dbReference type="GO" id="GO:0009252">
    <property type="term" value="P:peptidoglycan biosynthetic process"/>
    <property type="evidence" value="ECO:0007669"/>
    <property type="project" value="UniProtKB-KW"/>
</dbReference>
<keyword evidence="6" id="KW-0998">Cell outer membrane</keyword>
<dbReference type="GO" id="GO:0008360">
    <property type="term" value="P:regulation of cell shape"/>
    <property type="evidence" value="ECO:0007669"/>
    <property type="project" value="UniProtKB-KW"/>
</dbReference>
<reference evidence="10" key="1">
    <citation type="journal article" date="2014" name="Int. J. Syst. Evol. Microbiol.">
        <title>Complete genome sequence of Corynebacterium casei LMG S-19264T (=DSM 44701T), isolated from a smear-ripened cheese.</title>
        <authorList>
            <consortium name="US DOE Joint Genome Institute (JGI-PGF)"/>
            <person name="Walter F."/>
            <person name="Albersmeier A."/>
            <person name="Kalinowski J."/>
            <person name="Ruckert C."/>
        </authorList>
    </citation>
    <scope>NUCLEOTIDE SEQUENCE</scope>
    <source>
        <strain evidence="10">KCTC 12711</strain>
    </source>
</reference>
<dbReference type="CDD" id="cd06339">
    <property type="entry name" value="PBP1_YraM_LppC_lipoprotein-like"/>
    <property type="match status" value="1"/>
</dbReference>
<dbReference type="Pfam" id="PF04348">
    <property type="entry name" value="LppC"/>
    <property type="match status" value="1"/>
</dbReference>
<proteinExistence type="predicted"/>
<evidence type="ECO:0000256" key="7">
    <source>
        <dbReference type="ARBA" id="ARBA00023288"/>
    </source>
</evidence>
<reference evidence="10" key="2">
    <citation type="submission" date="2020-09" db="EMBL/GenBank/DDBJ databases">
        <authorList>
            <person name="Sun Q."/>
            <person name="Kim S."/>
        </authorList>
    </citation>
    <scope>NUCLEOTIDE SEQUENCE</scope>
    <source>
        <strain evidence="10">KCTC 12711</strain>
    </source>
</reference>
<evidence type="ECO:0000313" key="10">
    <source>
        <dbReference type="EMBL" id="GHA05772.1"/>
    </source>
</evidence>
<organism evidence="10 11">
    <name type="scientific">Arenicella chitinivorans</name>
    <dbReference type="NCBI Taxonomy" id="1329800"/>
    <lineage>
        <taxon>Bacteria</taxon>
        <taxon>Pseudomonadati</taxon>
        <taxon>Pseudomonadota</taxon>
        <taxon>Gammaproteobacteria</taxon>
        <taxon>Arenicellales</taxon>
        <taxon>Arenicellaceae</taxon>
        <taxon>Arenicella</taxon>
    </lineage>
</organism>
<evidence type="ECO:0000256" key="5">
    <source>
        <dbReference type="ARBA" id="ARBA00023139"/>
    </source>
</evidence>
<dbReference type="Proteomes" id="UP000614811">
    <property type="component" value="Unassembled WGS sequence"/>
</dbReference>
<dbReference type="AlphaFoldDB" id="A0A918RMM1"/>
<feature type="region of interest" description="Disordered" evidence="8">
    <location>
        <begin position="643"/>
        <end position="683"/>
    </location>
</feature>
<keyword evidence="1 9" id="KW-0732">Signal</keyword>
<evidence type="ECO:0000256" key="4">
    <source>
        <dbReference type="ARBA" id="ARBA00023136"/>
    </source>
</evidence>
<evidence type="ECO:0000256" key="9">
    <source>
        <dbReference type="SAM" id="SignalP"/>
    </source>
</evidence>
<keyword evidence="4" id="KW-0472">Membrane</keyword>
<sequence length="683" mass="75512">MHLQLRRCTHSLMIVPLLGLLASCASTPTYNPAQVETRDVVQDEPFAAPLPPGSYDGFVNDPLIAEDMESERHNSRARFYEQQAQQSDNDNRANAILSAAEYYIQASDFSQAQSTLDALYGAKLDTVQSHRKNVVLAYITYASGDYQNTLQLLAPVISYLPPVEPTVSDPLQPEQVVIPTRPRLSTQQVDALLLSSLAHQALGNYESAIHALIEREGALVGAARSETTRYLWQVINQIPVETRQQMIAATQRPLVRNRLEQSLGSELSSAALEPQQFNRWREEPVTEKQAISSNWNANSPRRIAVLLPISSRFNKAAQAVKEGIQFQHETNNSSYRPDLVFYDIGDNPYQAVQYYSAAAQSGADFIIGPLGRDYADQVSAVANGSVATLLLGGEAALTSGVARFAMGPEQEGKQVAERAWKDGHLSAAIIAPNDAVSLRTVSAFQRQWLTLGGKITSSTRYSPKQFDHSVELKQLFAIDQSNYRYNRLRQVLGYRPEFSPYQREDIDFIFMLADDDTGRLLRPQINFFTGTRLPVYATSSVFNGIQDSVNNMDLDNTVFPVMPWVLKSAQVSPYAGQLNMLFAMGSDAYEIAGNFRALTGPGQLAINGNTGQISINRFGEAVYTPVWAKFEQGEAKPEATLGMDLSPIESDNSNHSLNSNVKGVYNDSNWNPSDGKPRRRPGS</sequence>
<dbReference type="PANTHER" id="PTHR38038">
    <property type="entry name" value="PENICILLIN-BINDING PROTEIN ACTIVATOR LPOA"/>
    <property type="match status" value="1"/>
</dbReference>
<feature type="chain" id="PRO_5038100302" evidence="9">
    <location>
        <begin position="28"/>
        <end position="683"/>
    </location>
</feature>
<dbReference type="InterPro" id="IPR028082">
    <property type="entry name" value="Peripla_BP_I"/>
</dbReference>
<comment type="caution">
    <text evidence="10">The sequence shown here is derived from an EMBL/GenBank/DDBJ whole genome shotgun (WGS) entry which is preliminary data.</text>
</comment>
<keyword evidence="11" id="KW-1185">Reference proteome</keyword>
<dbReference type="GO" id="GO:0030234">
    <property type="term" value="F:enzyme regulator activity"/>
    <property type="evidence" value="ECO:0007669"/>
    <property type="project" value="TreeGrafter"/>
</dbReference>
<gene>
    <name evidence="10" type="ORF">GCM10008090_14250</name>
</gene>